<dbReference type="EMBL" id="JACIBT010000002">
    <property type="protein sequence ID" value="MBB3667564.1"/>
    <property type="molecule type" value="Genomic_DNA"/>
</dbReference>
<dbReference type="Pfam" id="PF00581">
    <property type="entry name" value="Rhodanese"/>
    <property type="match status" value="1"/>
</dbReference>
<feature type="compositionally biased region" description="Low complexity" evidence="1">
    <location>
        <begin position="1"/>
        <end position="19"/>
    </location>
</feature>
<dbReference type="PROSITE" id="PS50206">
    <property type="entry name" value="RHODANESE_3"/>
    <property type="match status" value="1"/>
</dbReference>
<keyword evidence="3" id="KW-0808">Transferase</keyword>
<dbReference type="InterPro" id="IPR001763">
    <property type="entry name" value="Rhodanese-like_dom"/>
</dbReference>
<keyword evidence="4" id="KW-1185">Reference proteome</keyword>
<evidence type="ECO:0000259" key="2">
    <source>
        <dbReference type="PROSITE" id="PS50206"/>
    </source>
</evidence>
<organism evidence="3 4">
    <name type="scientific">Garicola koreensis</name>
    <dbReference type="NCBI Taxonomy" id="1262554"/>
    <lineage>
        <taxon>Bacteria</taxon>
        <taxon>Bacillati</taxon>
        <taxon>Actinomycetota</taxon>
        <taxon>Actinomycetes</taxon>
        <taxon>Micrococcales</taxon>
        <taxon>Micrococcaceae</taxon>
        <taxon>Garicola</taxon>
    </lineage>
</organism>
<dbReference type="InterPro" id="IPR036873">
    <property type="entry name" value="Rhodanese-like_dom_sf"/>
</dbReference>
<evidence type="ECO:0000313" key="3">
    <source>
        <dbReference type="EMBL" id="MBB3667564.1"/>
    </source>
</evidence>
<dbReference type="InterPro" id="IPR021309">
    <property type="entry name" value="YgaP-like_TM"/>
</dbReference>
<feature type="region of interest" description="Disordered" evidence="1">
    <location>
        <begin position="1"/>
        <end position="29"/>
    </location>
</feature>
<dbReference type="Gene3D" id="6.10.140.1340">
    <property type="match status" value="1"/>
</dbReference>
<dbReference type="AlphaFoldDB" id="A0A7W5TVW2"/>
<dbReference type="PANTHER" id="PTHR43031">
    <property type="entry name" value="FAD-DEPENDENT OXIDOREDUCTASE"/>
    <property type="match status" value="1"/>
</dbReference>
<proteinExistence type="predicted"/>
<dbReference type="GO" id="GO:0016740">
    <property type="term" value="F:transferase activity"/>
    <property type="evidence" value="ECO:0007669"/>
    <property type="project" value="UniProtKB-KW"/>
</dbReference>
<feature type="domain" description="Rhodanese" evidence="2">
    <location>
        <begin position="27"/>
        <end position="117"/>
    </location>
</feature>
<dbReference type="SMART" id="SM00450">
    <property type="entry name" value="RHOD"/>
    <property type="match status" value="1"/>
</dbReference>
<dbReference type="CDD" id="cd00158">
    <property type="entry name" value="RHOD"/>
    <property type="match status" value="1"/>
</dbReference>
<evidence type="ECO:0000256" key="1">
    <source>
        <dbReference type="SAM" id="MobiDB-lite"/>
    </source>
</evidence>
<dbReference type="RefSeq" id="WP_183357982.1">
    <property type="nucleotide sequence ID" value="NZ_BAABKR010000001.1"/>
</dbReference>
<evidence type="ECO:0000313" key="4">
    <source>
        <dbReference type="Proteomes" id="UP000547528"/>
    </source>
</evidence>
<dbReference type="Pfam" id="PF11127">
    <property type="entry name" value="YgaP-like_TM"/>
    <property type="match status" value="1"/>
</dbReference>
<protein>
    <submittedName>
        <fullName evidence="3">Rhodanese-related sulfurtransferase</fullName>
    </submittedName>
</protein>
<gene>
    <name evidence="3" type="ORF">FHX47_001183</name>
</gene>
<dbReference type="InterPro" id="IPR050229">
    <property type="entry name" value="GlpE_sulfurtransferase"/>
</dbReference>
<sequence>MPTATTTAPTTSATPISPTELAERLDAQTPPLLMDVRTAVEYDTLRIPGSHNVPLDLLQKNCSALAEQLDGEVVLICQTGNRANQARQHLQDAGVESVRVLEGGVAAMESARAEHTRRGSSRWAMDRQVRMVAGSLVLTGFLGSKLISPKLGYLAGAIGAGLTFSALTNSCAMASALQKMPWNQVDADPTLQKLIDEIPVSLQVQVPQP</sequence>
<dbReference type="Gene3D" id="3.40.250.10">
    <property type="entry name" value="Rhodanese-like domain"/>
    <property type="match status" value="1"/>
</dbReference>
<name>A0A7W5TVW2_9MICC</name>
<reference evidence="3 4" key="1">
    <citation type="submission" date="2020-08" db="EMBL/GenBank/DDBJ databases">
        <title>Sequencing the genomes of 1000 actinobacteria strains.</title>
        <authorList>
            <person name="Klenk H.-P."/>
        </authorList>
    </citation>
    <scope>NUCLEOTIDE SEQUENCE [LARGE SCALE GENOMIC DNA]</scope>
    <source>
        <strain evidence="3 4">DSM 28238</strain>
    </source>
</reference>
<dbReference type="Proteomes" id="UP000547528">
    <property type="component" value="Unassembled WGS sequence"/>
</dbReference>
<comment type="caution">
    <text evidence="3">The sequence shown here is derived from an EMBL/GenBank/DDBJ whole genome shotgun (WGS) entry which is preliminary data.</text>
</comment>
<dbReference type="PANTHER" id="PTHR43031:SF16">
    <property type="entry name" value="OXIDOREDUCTASE"/>
    <property type="match status" value="1"/>
</dbReference>
<accession>A0A7W5TVW2</accession>
<dbReference type="SUPFAM" id="SSF52821">
    <property type="entry name" value="Rhodanese/Cell cycle control phosphatase"/>
    <property type="match status" value="1"/>
</dbReference>